<sequence>MLVIRTDFSDQRAWEAVRAALGSSDYMEPPHSKEDRSYEGLSVEDVLARLPVGTRDPFIAVVDKTTIDSPEMPVMLVDLNEWRGQYGRTFRVVPRELPSIEVNLSLANMDFFEFADSADDDGVFRGFRD</sequence>
<proteinExistence type="predicted"/>
<reference evidence="2 3" key="1">
    <citation type="submission" date="2020-10" db="EMBL/GenBank/DDBJ databases">
        <title>Sequencing the genomes of 1000 actinobacteria strains.</title>
        <authorList>
            <person name="Klenk H.-P."/>
        </authorList>
    </citation>
    <scope>NUCLEOTIDE SEQUENCE [LARGE SCALE GENOMIC DNA]</scope>
    <source>
        <strain evidence="2 3">DSM 46744</strain>
    </source>
</reference>
<gene>
    <name evidence="2" type="ORF">H4W34_003487</name>
</gene>
<evidence type="ECO:0000313" key="2">
    <source>
        <dbReference type="EMBL" id="MBE1533654.1"/>
    </source>
</evidence>
<keyword evidence="3" id="KW-1185">Reference proteome</keyword>
<dbReference type="RefSeq" id="WP_192760162.1">
    <property type="nucleotide sequence ID" value="NZ_JADBDZ010000001.1"/>
</dbReference>
<dbReference type="EMBL" id="JADBDZ010000001">
    <property type="protein sequence ID" value="MBE1533654.1"/>
    <property type="molecule type" value="Genomic_DNA"/>
</dbReference>
<feature type="domain" description="DUF6924" evidence="1">
    <location>
        <begin position="2"/>
        <end position="127"/>
    </location>
</feature>
<evidence type="ECO:0000313" key="3">
    <source>
        <dbReference type="Proteomes" id="UP000627838"/>
    </source>
</evidence>
<dbReference type="Pfam" id="PF21962">
    <property type="entry name" value="DUF6924"/>
    <property type="match status" value="1"/>
</dbReference>
<accession>A0ABR9JTD0</accession>
<dbReference type="InterPro" id="IPR053832">
    <property type="entry name" value="DUF6924"/>
</dbReference>
<organism evidence="2 3">
    <name type="scientific">Actinomadura algeriensis</name>
    <dbReference type="NCBI Taxonomy" id="1679523"/>
    <lineage>
        <taxon>Bacteria</taxon>
        <taxon>Bacillati</taxon>
        <taxon>Actinomycetota</taxon>
        <taxon>Actinomycetes</taxon>
        <taxon>Streptosporangiales</taxon>
        <taxon>Thermomonosporaceae</taxon>
        <taxon>Actinomadura</taxon>
    </lineage>
</organism>
<comment type="caution">
    <text evidence="2">The sequence shown here is derived from an EMBL/GenBank/DDBJ whole genome shotgun (WGS) entry which is preliminary data.</text>
</comment>
<protein>
    <recommendedName>
        <fullName evidence="1">DUF6924 domain-containing protein</fullName>
    </recommendedName>
</protein>
<name>A0ABR9JTD0_9ACTN</name>
<dbReference type="Proteomes" id="UP000627838">
    <property type="component" value="Unassembled WGS sequence"/>
</dbReference>
<evidence type="ECO:0000259" key="1">
    <source>
        <dbReference type="Pfam" id="PF21962"/>
    </source>
</evidence>